<dbReference type="eggNOG" id="COG5285">
    <property type="taxonomic scope" value="Bacteria"/>
</dbReference>
<evidence type="ECO:0000313" key="2">
    <source>
        <dbReference type="Proteomes" id="UP000017396"/>
    </source>
</evidence>
<name>U5QLD8_GLOK1</name>
<dbReference type="RefSeq" id="WP_023173549.1">
    <property type="nucleotide sequence ID" value="NC_022600.1"/>
</dbReference>
<dbReference type="PANTHER" id="PTHR20883:SF51">
    <property type="entry name" value="PHYTANOYL-COA HYDROXYLASE"/>
    <property type="match status" value="1"/>
</dbReference>
<dbReference type="HOGENOM" id="CLU_933640_0_0_3"/>
<accession>U5QLD8</accession>
<dbReference type="InterPro" id="IPR008775">
    <property type="entry name" value="Phytyl_CoA_dOase-like"/>
</dbReference>
<dbReference type="Proteomes" id="UP000017396">
    <property type="component" value="Chromosome"/>
</dbReference>
<evidence type="ECO:0000313" key="1">
    <source>
        <dbReference type="EMBL" id="AGY58404.1"/>
    </source>
</evidence>
<dbReference type="STRING" id="1183438.GKIL_2158"/>
<reference evidence="1 2" key="1">
    <citation type="journal article" date="2013" name="PLoS ONE">
        <title>Cultivation and Complete Genome Sequencing of Gloeobacter kilaueensis sp. nov., from a Lava Cave in Kilauea Caldera, Hawai'i.</title>
        <authorList>
            <person name="Saw J.H."/>
            <person name="Schatz M."/>
            <person name="Brown M.V."/>
            <person name="Kunkel D.D."/>
            <person name="Foster J.S."/>
            <person name="Shick H."/>
            <person name="Christensen S."/>
            <person name="Hou S."/>
            <person name="Wan X."/>
            <person name="Donachie S.P."/>
        </authorList>
    </citation>
    <scope>NUCLEOTIDE SEQUENCE [LARGE SCALE GENOMIC DNA]</scope>
    <source>
        <strain evidence="2">JS</strain>
    </source>
</reference>
<dbReference type="PANTHER" id="PTHR20883">
    <property type="entry name" value="PHYTANOYL-COA DIOXYGENASE DOMAIN CONTAINING 1"/>
    <property type="match status" value="1"/>
</dbReference>
<dbReference type="AlphaFoldDB" id="U5QLD8"/>
<proteinExistence type="predicted"/>
<dbReference type="KEGG" id="glj:GKIL_2158"/>
<dbReference type="SUPFAM" id="SSF51197">
    <property type="entry name" value="Clavaminate synthase-like"/>
    <property type="match status" value="1"/>
</dbReference>
<dbReference type="GO" id="GO:0005506">
    <property type="term" value="F:iron ion binding"/>
    <property type="evidence" value="ECO:0007669"/>
    <property type="project" value="UniProtKB-ARBA"/>
</dbReference>
<dbReference type="OrthoDB" id="425617at2"/>
<organism evidence="1 2">
    <name type="scientific">Gloeobacter kilaueensis (strain ATCC BAA-2537 / CCAP 1431/1 / ULC 316 / JS1)</name>
    <dbReference type="NCBI Taxonomy" id="1183438"/>
    <lineage>
        <taxon>Bacteria</taxon>
        <taxon>Bacillati</taxon>
        <taxon>Cyanobacteriota</taxon>
        <taxon>Cyanophyceae</taxon>
        <taxon>Gloeobacterales</taxon>
        <taxon>Gloeobacteraceae</taxon>
        <taxon>Gloeobacter</taxon>
    </lineage>
</organism>
<dbReference type="Gene3D" id="2.60.120.620">
    <property type="entry name" value="q2cbj1_9rhob like domain"/>
    <property type="match status" value="1"/>
</dbReference>
<dbReference type="EMBL" id="CP003587">
    <property type="protein sequence ID" value="AGY58404.1"/>
    <property type="molecule type" value="Genomic_DNA"/>
</dbReference>
<sequence length="313" mass="34265">MGIDGQLARQLLAGARLDDRLVARKLEQALSIDYWRTLQPQLSVAGTSPLPDSETAALLPEHQGALLAQFGSAGYLQVESALPPPLLEAMHRCALLLQREDWPPVFAFVYDAFWQVPQLPKLAALLGSILGSGYRQSANFWFHAVPALPGAGGWPPHQDYPDRTGRVTVWMALSPATPANGCLYAVPKNAPVGSWRDDLQMLTKETLLALLHHSRALPVAAGAALIWDGELLHWGGKSDGTGEPRLSFSTEFLAAQEEPTARERPLFDPTAGLPPFAERLGLIGRAILDYYRNEVRLIRYLDLAQHLCERAGS</sequence>
<protein>
    <submittedName>
        <fullName evidence="1">Protein involved in biosynthesis of mitomycin antibiotics/polyketide fumonisin</fullName>
    </submittedName>
</protein>
<gene>
    <name evidence="1" type="ORF">GKIL_2158</name>
</gene>
<dbReference type="GO" id="GO:0016706">
    <property type="term" value="F:2-oxoglutarate-dependent dioxygenase activity"/>
    <property type="evidence" value="ECO:0007669"/>
    <property type="project" value="UniProtKB-ARBA"/>
</dbReference>
<dbReference type="Pfam" id="PF05721">
    <property type="entry name" value="PhyH"/>
    <property type="match status" value="1"/>
</dbReference>
<keyword evidence="2" id="KW-1185">Reference proteome</keyword>